<gene>
    <name evidence="4" type="ORF">POL72_46410</name>
</gene>
<dbReference type="EMBL" id="JAQNDK010000006">
    <property type="protein sequence ID" value="MDC0685236.1"/>
    <property type="molecule type" value="Genomic_DNA"/>
</dbReference>
<dbReference type="InterPro" id="IPR015655">
    <property type="entry name" value="PP2C"/>
</dbReference>
<sequence length="708" mass="70492">MMPPTESSPHLKIEFAQASDAGRDPNKQVNEDSCGYAETQFGYLCVLCDGMGGHYGGSEASRTAIKTIFEMIEHTPAAVGPSGALKAAIEEAGRRVYQLGGPPENRVRPGSTVVAMILHDRGVDVAHVGDSRAYVIRSHQIYPLTRDHSMVQGMIDAGMITEAQAIGHPDANKITRALGMKPEVEVEVRPEPMELYPGDVLIQSSDGLTDLVLAGDILGCTRQALASGSVDHACRMLVQLANHRGGHDNITVQMVRVLETGSRSLTIAHGPPGAAGPGDGAGPARASRPQETVAMTRPEAAAIGQQHATSTPLPHGHGAPAAASGAAAAGKAPAPYPASINNAITVVPTGSSDTPRPASINNAITVVPAGSIGTPGPRPASTSNAATSVSSGSDDVPAVAPTATDNVPVVARTATDNVPAVAPRAAAAAAAHGAPALRPTVDSTPAVSPTATDELPPVAPAAAPIAPAVSPTAADSGSPVTPTPMDSALALPPTVPGAHPPVAYPNAPDAPAVLSPLPLSAPAAAPMGRAAPPQPGSFGAAPHPGAAYGAPPHPGAPYGAPHHPGAPYGAPPPPGAPYGALHPAGAAYGAPTHVGAAYGAPLQATEQDVPPPSVAFPGHNPAAPGGPPVAAAPPPHLAPAPLHAHAYAATGPRPAPAPSFSGPVSSSGASSVPTTVRAPRGVYIALIASAVAVLLVLFVFLLWKLLGS</sequence>
<dbReference type="SMART" id="SM00331">
    <property type="entry name" value="PP2C_SIG"/>
    <property type="match status" value="1"/>
</dbReference>
<dbReference type="Proteomes" id="UP001217485">
    <property type="component" value="Unassembled WGS sequence"/>
</dbReference>
<comment type="caution">
    <text evidence="4">The sequence shown here is derived from an EMBL/GenBank/DDBJ whole genome shotgun (WGS) entry which is preliminary data.</text>
</comment>
<feature type="compositionally biased region" description="Polar residues" evidence="1">
    <location>
        <begin position="441"/>
        <end position="451"/>
    </location>
</feature>
<dbReference type="InterPro" id="IPR001932">
    <property type="entry name" value="PPM-type_phosphatase-like_dom"/>
</dbReference>
<feature type="region of interest" description="Disordered" evidence="1">
    <location>
        <begin position="526"/>
        <end position="571"/>
    </location>
</feature>
<feature type="region of interest" description="Disordered" evidence="1">
    <location>
        <begin position="651"/>
        <end position="671"/>
    </location>
</feature>
<dbReference type="SUPFAM" id="SSF81606">
    <property type="entry name" value="PP2C-like"/>
    <property type="match status" value="1"/>
</dbReference>
<keyword evidence="2" id="KW-0812">Transmembrane</keyword>
<feature type="region of interest" description="Disordered" evidence="1">
    <location>
        <begin position="370"/>
        <end position="401"/>
    </location>
</feature>
<feature type="transmembrane region" description="Helical" evidence="2">
    <location>
        <begin position="681"/>
        <end position="703"/>
    </location>
</feature>
<evidence type="ECO:0000313" key="4">
    <source>
        <dbReference type="EMBL" id="MDC0685236.1"/>
    </source>
</evidence>
<dbReference type="PROSITE" id="PS51746">
    <property type="entry name" value="PPM_2"/>
    <property type="match status" value="1"/>
</dbReference>
<evidence type="ECO:0000256" key="2">
    <source>
        <dbReference type="SAM" id="Phobius"/>
    </source>
</evidence>
<dbReference type="RefSeq" id="WP_272103394.1">
    <property type="nucleotide sequence ID" value="NZ_JAQNDK010000006.1"/>
</dbReference>
<feature type="domain" description="PPM-type phosphatase" evidence="3">
    <location>
        <begin position="14"/>
        <end position="257"/>
    </location>
</feature>
<dbReference type="Gene3D" id="3.60.40.10">
    <property type="entry name" value="PPM-type phosphatase domain"/>
    <property type="match status" value="1"/>
</dbReference>
<evidence type="ECO:0000313" key="5">
    <source>
        <dbReference type="Proteomes" id="UP001217485"/>
    </source>
</evidence>
<accession>A0ABT5CJI9</accession>
<feature type="compositionally biased region" description="Pro residues" evidence="1">
    <location>
        <begin position="624"/>
        <end position="635"/>
    </location>
</feature>
<dbReference type="Pfam" id="PF13672">
    <property type="entry name" value="PP2C_2"/>
    <property type="match status" value="1"/>
</dbReference>
<feature type="compositionally biased region" description="Low complexity" evidence="1">
    <location>
        <begin position="380"/>
        <end position="393"/>
    </location>
</feature>
<name>A0ABT5CJI9_9BACT</name>
<feature type="region of interest" description="Disordered" evidence="1">
    <location>
        <begin position="265"/>
        <end position="293"/>
    </location>
</feature>
<keyword evidence="2" id="KW-1133">Transmembrane helix</keyword>
<feature type="compositionally biased region" description="Low complexity" evidence="1">
    <location>
        <begin position="316"/>
        <end position="333"/>
    </location>
</feature>
<feature type="region of interest" description="Disordered" evidence="1">
    <location>
        <begin position="433"/>
        <end position="455"/>
    </location>
</feature>
<feature type="region of interest" description="Disordered" evidence="1">
    <location>
        <begin position="604"/>
        <end position="635"/>
    </location>
</feature>
<feature type="region of interest" description="Disordered" evidence="1">
    <location>
        <begin position="306"/>
        <end position="333"/>
    </location>
</feature>
<feature type="compositionally biased region" description="Low complexity" evidence="1">
    <location>
        <begin position="658"/>
        <end position="671"/>
    </location>
</feature>
<keyword evidence="5" id="KW-1185">Reference proteome</keyword>
<dbReference type="InterPro" id="IPR036457">
    <property type="entry name" value="PPM-type-like_dom_sf"/>
</dbReference>
<evidence type="ECO:0000256" key="1">
    <source>
        <dbReference type="SAM" id="MobiDB-lite"/>
    </source>
</evidence>
<proteinExistence type="predicted"/>
<feature type="compositionally biased region" description="Low complexity" evidence="1">
    <location>
        <begin position="539"/>
        <end position="568"/>
    </location>
</feature>
<reference evidence="4 5" key="1">
    <citation type="submission" date="2023-01" db="EMBL/GenBank/DDBJ databases">
        <title>Minimal conservation of predation-associated metabolite biosynthetic gene clusters underscores biosynthetic potential of Myxococcota including descriptions for ten novel species: Archangium lansinium sp. nov., Myxococcus landrumus sp. nov., Nannocystis bai.</title>
        <authorList>
            <person name="Ahearne A."/>
            <person name="Stevens C."/>
            <person name="Dowd S."/>
        </authorList>
    </citation>
    <scope>NUCLEOTIDE SEQUENCE [LARGE SCALE GENOMIC DNA]</scope>
    <source>
        <strain evidence="4 5">WIWO2</strain>
    </source>
</reference>
<evidence type="ECO:0000259" key="3">
    <source>
        <dbReference type="PROSITE" id="PS51746"/>
    </source>
</evidence>
<keyword evidence="2" id="KW-0472">Membrane</keyword>
<organism evidence="4 5">
    <name type="scientific">Sorangium atrum</name>
    <dbReference type="NCBI Taxonomy" id="2995308"/>
    <lineage>
        <taxon>Bacteria</taxon>
        <taxon>Pseudomonadati</taxon>
        <taxon>Myxococcota</taxon>
        <taxon>Polyangia</taxon>
        <taxon>Polyangiales</taxon>
        <taxon>Polyangiaceae</taxon>
        <taxon>Sorangium</taxon>
    </lineage>
</organism>
<protein>
    <submittedName>
        <fullName evidence="4">Protein phosphatase 2C domain-containing protein</fullName>
    </submittedName>
</protein>
<dbReference type="SMART" id="SM00332">
    <property type="entry name" value="PP2Cc"/>
    <property type="match status" value="1"/>
</dbReference>
<dbReference type="CDD" id="cd00143">
    <property type="entry name" value="PP2Cc"/>
    <property type="match status" value="1"/>
</dbReference>
<dbReference type="PANTHER" id="PTHR47992">
    <property type="entry name" value="PROTEIN PHOSPHATASE"/>
    <property type="match status" value="1"/>
</dbReference>